<keyword evidence="7 12" id="KW-1015">Disulfide bond</keyword>
<feature type="active site" description="Proton donor" evidence="10">
    <location>
        <position position="178"/>
    </location>
</feature>
<keyword evidence="14" id="KW-0812">Transmembrane</keyword>
<dbReference type="Pfam" id="PF01532">
    <property type="entry name" value="Glyco_hydro_47"/>
    <property type="match status" value="1"/>
</dbReference>
<proteinExistence type="inferred from homology"/>
<dbReference type="GO" id="GO:0004571">
    <property type="term" value="F:mannosyl-oligosaccharide 1,2-alpha-mannosidase activity"/>
    <property type="evidence" value="ECO:0007669"/>
    <property type="project" value="UniProtKB-EC"/>
</dbReference>
<dbReference type="InterPro" id="IPR036026">
    <property type="entry name" value="Seven-hairpin_glycosidases"/>
</dbReference>
<evidence type="ECO:0000313" key="15">
    <source>
        <dbReference type="EMBL" id="GMM47701.1"/>
    </source>
</evidence>
<dbReference type="AlphaFoldDB" id="A0AAV5R836"/>
<feature type="active site" evidence="10">
    <location>
        <position position="316"/>
    </location>
</feature>
<comment type="catalytic activity">
    <reaction evidence="9">
        <text>N(4)-(alpha-D-Man-(1-&gt;2)-alpha-D-Man-(1-&gt;2)-alpha-D-Man-(1-&gt;3)-[alpha-D-Man-(1-&gt;2)-alpha-D-Man-(1-&gt;3)-[alpha-D-Man-(1-&gt;2)-alpha-D-Man-(1-&gt;6)]-alpha-D-Man-(1-&gt;6)]-beta-D-Man-(1-&gt;4)-beta-D-GlcNAc-(1-&gt;4)-beta-D-GlcNAc)-L-asparaginyl-[protein] (N-glucan mannose isomer 9A1,2,3B1,2,3) + 4 H2O = N(4)-(alpha-D-Man-(1-&gt;3)-[alpha-D-Man-(1-&gt;3)-[alpha-D-Man-(1-&gt;6)]-alpha-D-Man-(1-&gt;6)]-beta-D-Man-(1-&gt;4)-beta-D-GlcNAc-(1-&gt;4)-beta-D-GlcNAc)-L-asparaginyl-[protein] (N-glucan mannose isomer 5A1,2) + 4 beta-D-mannose</text>
        <dbReference type="Rhea" id="RHEA:56008"/>
        <dbReference type="Rhea" id="RHEA-COMP:14356"/>
        <dbReference type="Rhea" id="RHEA-COMP:14367"/>
        <dbReference type="ChEBI" id="CHEBI:15377"/>
        <dbReference type="ChEBI" id="CHEBI:28563"/>
        <dbReference type="ChEBI" id="CHEBI:59087"/>
        <dbReference type="ChEBI" id="CHEBI:139493"/>
        <dbReference type="EC" id="3.2.1.113"/>
    </reaction>
</comment>
<dbReference type="InterPro" id="IPR001382">
    <property type="entry name" value="Glyco_hydro_47"/>
</dbReference>
<dbReference type="Gene3D" id="1.50.10.10">
    <property type="match status" value="1"/>
</dbReference>
<dbReference type="GO" id="GO:0016020">
    <property type="term" value="C:membrane"/>
    <property type="evidence" value="ECO:0007669"/>
    <property type="project" value="InterPro"/>
</dbReference>
<comment type="cofactor">
    <cofactor evidence="1 11">
        <name>Ca(2+)</name>
        <dbReference type="ChEBI" id="CHEBI:29108"/>
    </cofactor>
</comment>
<keyword evidence="6 11" id="KW-0106">Calcium</keyword>
<evidence type="ECO:0000256" key="1">
    <source>
        <dbReference type="ARBA" id="ARBA00001913"/>
    </source>
</evidence>
<dbReference type="GO" id="GO:0005975">
    <property type="term" value="P:carbohydrate metabolic process"/>
    <property type="evidence" value="ECO:0007669"/>
    <property type="project" value="InterPro"/>
</dbReference>
<dbReference type="Proteomes" id="UP001378960">
    <property type="component" value="Unassembled WGS sequence"/>
</dbReference>
<comment type="pathway">
    <text evidence="2">Protein modification; protein glycosylation.</text>
</comment>
<dbReference type="GO" id="GO:0005783">
    <property type="term" value="C:endoplasmic reticulum"/>
    <property type="evidence" value="ECO:0007669"/>
    <property type="project" value="TreeGrafter"/>
</dbReference>
<dbReference type="EC" id="3.2.1.-" evidence="13"/>
<comment type="catalytic activity">
    <reaction evidence="8">
        <text>N(4)-(alpha-D-Man-(1-&gt;2)-alpha-D-Man-(1-&gt;2)-alpha-D-Man-(1-&gt;3)-[alpha-D-Man-(1-&gt;3)-[alpha-D-Man-(1-&gt;2)-alpha-D-Man-(1-&gt;6)]-alpha-D-Man-(1-&gt;6)]-beta-D-Man-(1-&gt;4)-beta-D-GlcNAc-(1-&gt;4)-beta-D-GlcNAc)-L-asparaginyl-[protein] (N-glucan mannose isomer 8A1,2,3B1,3) + 3 H2O = N(4)-(alpha-D-Man-(1-&gt;3)-[alpha-D-Man-(1-&gt;3)-[alpha-D-Man-(1-&gt;6)]-alpha-D-Man-(1-&gt;6)]-beta-D-Man-(1-&gt;4)-beta-D-GlcNAc-(1-&gt;4)-beta-D-GlcNAc)-L-asparaginyl-[protein] (N-glucan mannose isomer 5A1,2) + 3 beta-D-mannose</text>
        <dbReference type="Rhea" id="RHEA:56028"/>
        <dbReference type="Rhea" id="RHEA-COMP:14358"/>
        <dbReference type="Rhea" id="RHEA-COMP:14367"/>
        <dbReference type="ChEBI" id="CHEBI:15377"/>
        <dbReference type="ChEBI" id="CHEBI:28563"/>
        <dbReference type="ChEBI" id="CHEBI:59087"/>
        <dbReference type="ChEBI" id="CHEBI:60628"/>
        <dbReference type="EC" id="3.2.1.113"/>
    </reaction>
</comment>
<keyword evidence="13" id="KW-0326">Glycosidase</keyword>
<dbReference type="PANTHER" id="PTHR11742:SF55">
    <property type="entry name" value="ENDOPLASMIC RETICULUM MANNOSYL-OLIGOSACCHARIDE 1,2-ALPHA-MANNOSIDASE"/>
    <property type="match status" value="1"/>
</dbReference>
<dbReference type="SUPFAM" id="SSF48225">
    <property type="entry name" value="Seven-hairpin glycosidases"/>
    <property type="match status" value="1"/>
</dbReference>
<evidence type="ECO:0000256" key="12">
    <source>
        <dbReference type="PIRSR" id="PIRSR601382-3"/>
    </source>
</evidence>
<protein>
    <recommendedName>
        <fullName evidence="13">alpha-1,2-Mannosidase</fullName>
        <ecNumber evidence="13">3.2.1.-</ecNumber>
    </recommendedName>
</protein>
<name>A0AAV5R836_PICKL</name>
<feature type="transmembrane region" description="Helical" evidence="14">
    <location>
        <begin position="50"/>
        <end position="69"/>
    </location>
</feature>
<evidence type="ECO:0000256" key="11">
    <source>
        <dbReference type="PIRSR" id="PIRSR601382-2"/>
    </source>
</evidence>
<evidence type="ECO:0000256" key="10">
    <source>
        <dbReference type="PIRSR" id="PIRSR601382-1"/>
    </source>
</evidence>
<feature type="disulfide bond" evidence="12">
    <location>
        <begin position="381"/>
        <end position="424"/>
    </location>
</feature>
<comment type="similarity">
    <text evidence="3 13">Belongs to the glycosyl hydrolase 47 family.</text>
</comment>
<sequence length="921" mass="104648">MSFRPKTKSKSKYQNGLPQFYSYKDKAVSNNYSQHEYIRLIKNFYHKYRILSKVCIAVFAIYIVFGWMFNSSMGYYSSSSSPSKSQTPAQLWSDRKLQVKTAFLDSWNDYVKHGWGDDVYSPVSQKGHNMGEKPLGWIIVDSLDTLMLMDCKDELEDARSWVDKELDYNIDVDVNVFETTIRMLGGLLSAHYLSDDDDTIYLEKAVQLGNKLVTAFDDKTGLPVMELNLQSEKPGKNGYPAKGVSTSEISTLQLEFKLLSNLTGEAYFWNAAEKVNQILDSNQFSNPEYDGLAPIYVNQNTGKFNGDLIRLGARGDSYYEYLLKQYLQTDEKIYLEMYQKAYQGIKKHLLRHSTPNNLVFLGELPNGIGNPVDSKMDHLVCFIGGLFALGATEGFTESEARSKPWWDALRENQLKMGTELGKTCYHMYHDTPGTGLSPEAVVFNERINSETNNKPVGAINSLNGDFYIPSDQKHNLQRPETVETLYYLFKITGDIKYREWGWEIFQNFVQFTKVADNNGKSVRYTSLKDCTVNPPVLADNMESFWLAETLKYLYLLFDDETGNSLGFMNNGKKNKWDLRNMVFNTEAHPLPKFDKGTFGKEFKHGESPIIKEIESSNNEKIESKTNDIKIGEAVANEKVAKKPEAVMDEPKENEKVDDVSIDKTGNLQIEKKKLPKVHEFPDSIGDLDTQLEEKQKLEAIRESKLDESINNEFNKVSQEETNEFIDAENDNLNVAEDLKVAGKIPVPKHEIAKSLEDKFGDALKEPDTLEKHVKIEEIDLADLDTKPDMDNIEISKKIAEKMKAEGEKPGMKQTVAKPLDEQAEILIEELDASDSGDLKNLKVDLTDELTLDGEVHQIGISEDQIADLTSDTKIVKNKNLLNEEPVPNQDKAKSLNEQIAEVNKEIESEFNSEILIDDLHL</sequence>
<evidence type="ECO:0000256" key="3">
    <source>
        <dbReference type="ARBA" id="ARBA00007658"/>
    </source>
</evidence>
<organism evidence="15 16">
    <name type="scientific">Pichia kluyveri</name>
    <name type="common">Yeast</name>
    <dbReference type="NCBI Taxonomy" id="36015"/>
    <lineage>
        <taxon>Eukaryota</taxon>
        <taxon>Fungi</taxon>
        <taxon>Dikarya</taxon>
        <taxon>Ascomycota</taxon>
        <taxon>Saccharomycotina</taxon>
        <taxon>Pichiomycetes</taxon>
        <taxon>Pichiales</taxon>
        <taxon>Pichiaceae</taxon>
        <taxon>Pichia</taxon>
    </lineage>
</organism>
<evidence type="ECO:0000256" key="6">
    <source>
        <dbReference type="ARBA" id="ARBA00022837"/>
    </source>
</evidence>
<evidence type="ECO:0000256" key="14">
    <source>
        <dbReference type="SAM" id="Phobius"/>
    </source>
</evidence>
<evidence type="ECO:0000256" key="5">
    <source>
        <dbReference type="ARBA" id="ARBA00022801"/>
    </source>
</evidence>
<evidence type="ECO:0000256" key="2">
    <source>
        <dbReference type="ARBA" id="ARBA00004922"/>
    </source>
</evidence>
<feature type="active site" evidence="10">
    <location>
        <position position="480"/>
    </location>
</feature>
<keyword evidence="14" id="KW-0472">Membrane</keyword>
<dbReference type="EMBL" id="BTGB01000009">
    <property type="protein sequence ID" value="GMM47701.1"/>
    <property type="molecule type" value="Genomic_DNA"/>
</dbReference>
<dbReference type="GO" id="GO:0036503">
    <property type="term" value="P:ERAD pathway"/>
    <property type="evidence" value="ECO:0007669"/>
    <property type="project" value="UniProtKB-ARBA"/>
</dbReference>
<evidence type="ECO:0000256" key="9">
    <source>
        <dbReference type="ARBA" id="ARBA00048605"/>
    </source>
</evidence>
<keyword evidence="4 11" id="KW-0479">Metal-binding</keyword>
<evidence type="ECO:0000313" key="16">
    <source>
        <dbReference type="Proteomes" id="UP001378960"/>
    </source>
</evidence>
<reference evidence="15 16" key="1">
    <citation type="journal article" date="2023" name="Elife">
        <title>Identification of key yeast species and microbe-microbe interactions impacting larval growth of Drosophila in the wild.</title>
        <authorList>
            <person name="Mure A."/>
            <person name="Sugiura Y."/>
            <person name="Maeda R."/>
            <person name="Honda K."/>
            <person name="Sakurai N."/>
            <person name="Takahashi Y."/>
            <person name="Watada M."/>
            <person name="Katoh T."/>
            <person name="Gotoh A."/>
            <person name="Gotoh Y."/>
            <person name="Taniguchi I."/>
            <person name="Nakamura K."/>
            <person name="Hayashi T."/>
            <person name="Katayama T."/>
            <person name="Uemura T."/>
            <person name="Hattori Y."/>
        </authorList>
    </citation>
    <scope>NUCLEOTIDE SEQUENCE [LARGE SCALE GENOMIC DNA]</scope>
    <source>
        <strain evidence="15 16">PK-24</strain>
    </source>
</reference>
<keyword evidence="16" id="KW-1185">Reference proteome</keyword>
<feature type="binding site" evidence="11">
    <location>
        <position position="585"/>
    </location>
    <ligand>
        <name>Ca(2+)</name>
        <dbReference type="ChEBI" id="CHEBI:29108"/>
    </ligand>
</feature>
<keyword evidence="5 13" id="KW-0378">Hydrolase</keyword>
<dbReference type="PANTHER" id="PTHR11742">
    <property type="entry name" value="MANNOSYL-OLIGOSACCHARIDE ALPHA-1,2-MANNOSIDASE-RELATED"/>
    <property type="match status" value="1"/>
</dbReference>
<dbReference type="PRINTS" id="PR00747">
    <property type="entry name" value="GLYHDRLASE47"/>
</dbReference>
<evidence type="ECO:0000256" key="8">
    <source>
        <dbReference type="ARBA" id="ARBA00047669"/>
    </source>
</evidence>
<accession>A0AAV5R836</accession>
<evidence type="ECO:0000256" key="4">
    <source>
        <dbReference type="ARBA" id="ARBA00022723"/>
    </source>
</evidence>
<evidence type="ECO:0000256" key="13">
    <source>
        <dbReference type="RuleBase" id="RU361193"/>
    </source>
</evidence>
<evidence type="ECO:0000256" key="7">
    <source>
        <dbReference type="ARBA" id="ARBA00023157"/>
    </source>
</evidence>
<comment type="caution">
    <text evidence="15">The sequence shown here is derived from an EMBL/GenBank/DDBJ whole genome shotgun (WGS) entry which is preliminary data.</text>
</comment>
<keyword evidence="14" id="KW-1133">Transmembrane helix</keyword>
<dbReference type="InterPro" id="IPR050749">
    <property type="entry name" value="Glycosyl_Hydrolase_47"/>
</dbReference>
<feature type="active site" description="Proton donor" evidence="10">
    <location>
        <position position="439"/>
    </location>
</feature>
<dbReference type="GO" id="GO:0005509">
    <property type="term" value="F:calcium ion binding"/>
    <property type="evidence" value="ECO:0007669"/>
    <property type="project" value="InterPro"/>
</dbReference>
<gene>
    <name evidence="15" type="ORF">DAPK24_042990</name>
</gene>
<dbReference type="InterPro" id="IPR012341">
    <property type="entry name" value="6hp_glycosidase-like_sf"/>
</dbReference>